<dbReference type="InterPro" id="IPR007889">
    <property type="entry name" value="HTH_Psq"/>
</dbReference>
<dbReference type="InterPro" id="IPR009057">
    <property type="entry name" value="Homeodomain-like_sf"/>
</dbReference>
<dbReference type="GO" id="GO:0003700">
    <property type="term" value="F:DNA-binding transcription factor activity"/>
    <property type="evidence" value="ECO:0007669"/>
    <property type="project" value="UniProtKB-ARBA"/>
</dbReference>
<dbReference type="FunCoup" id="A0A5N4AP03">
    <property type="interactions" value="91"/>
</dbReference>
<accession>A0A5N4AP03</accession>
<dbReference type="Proteomes" id="UP000327044">
    <property type="component" value="Unassembled WGS sequence"/>
</dbReference>
<keyword evidence="5 8" id="KW-0238">DNA-binding</keyword>
<feature type="compositionally biased region" description="Polar residues" evidence="9">
    <location>
        <begin position="191"/>
        <end position="209"/>
    </location>
</feature>
<feature type="DNA-binding region" description="H-T-H motif" evidence="8">
    <location>
        <begin position="31"/>
        <end position="51"/>
    </location>
</feature>
<keyword evidence="7 8" id="KW-0539">Nucleus</keyword>
<dbReference type="GO" id="GO:0007469">
    <property type="term" value="P:antennal development"/>
    <property type="evidence" value="ECO:0007669"/>
    <property type="project" value="UniProtKB-ARBA"/>
</dbReference>
<keyword evidence="6" id="KW-0804">Transcription</keyword>
<feature type="region of interest" description="Disordered" evidence="9">
    <location>
        <begin position="58"/>
        <end position="82"/>
    </location>
</feature>
<evidence type="ECO:0000256" key="3">
    <source>
        <dbReference type="ARBA" id="ARBA00022553"/>
    </source>
</evidence>
<evidence type="ECO:0000256" key="1">
    <source>
        <dbReference type="ARBA" id="ARBA00004123"/>
    </source>
</evidence>
<dbReference type="SUPFAM" id="SSF46689">
    <property type="entry name" value="Homeodomain-like"/>
    <property type="match status" value="1"/>
</dbReference>
<proteinExistence type="predicted"/>
<dbReference type="InParanoid" id="A0A5N4AP03"/>
<dbReference type="PROSITE" id="PS50960">
    <property type="entry name" value="HTH_PSQ"/>
    <property type="match status" value="1"/>
</dbReference>
<evidence type="ECO:0000256" key="5">
    <source>
        <dbReference type="ARBA" id="ARBA00023125"/>
    </source>
</evidence>
<comment type="subcellular location">
    <subcellularLocation>
        <location evidence="1 8">Nucleus</location>
    </subcellularLocation>
</comment>
<dbReference type="AlphaFoldDB" id="A0A5N4AP03"/>
<evidence type="ECO:0000313" key="11">
    <source>
        <dbReference type="EMBL" id="KAB0799031.1"/>
    </source>
</evidence>
<evidence type="ECO:0000256" key="9">
    <source>
        <dbReference type="SAM" id="MobiDB-lite"/>
    </source>
</evidence>
<dbReference type="GO" id="GO:0021556">
    <property type="term" value="P:central nervous system formation"/>
    <property type="evidence" value="ECO:0007669"/>
    <property type="project" value="UniProtKB-ARBA"/>
</dbReference>
<sequence>MSSKAGKRPLRSLTAHEKLEAIRRVHDGESKASVARDIGVPESTLRGWCKNEDKISYLSRQSSPDTDESAPAAELKEKKPKLEDVLQPYNLSMKTNGNAHSPVTDFAKADFDAGKPLNLNVKTECFKSSTAMSERERNRAELARLSVELGLNRPEMFLPNMNSGGSLTDLTSNIGLLAQWNSLIAQHQQKSKSNTKVTAPADTSTSSVGAFSGVGSTPPKAEPETKPKPPKLPKMENPTSVDESVWYWLKSQPSMLGLMQNQNGLPASSTSTTPTVTSSTVYNDTRPSDQSSWFWKWYKQFANSYPVQQHLPEKPILYQQLTKDKDGYNSENITVDDYSLKSNTKVRAVLDNLLFNNNNNNSLGLSKKEVLTQSEALEHGEKFLEWLECCSEPSVTAVQIMQFRYLLSNIRNGSYRKNSNLQNRAKVKRK</sequence>
<protein>
    <recommendedName>
        <fullName evidence="10">HTH psq-type domain-containing protein</fullName>
    </recommendedName>
</protein>
<dbReference type="GO" id="GO:0048749">
    <property type="term" value="P:compound eye development"/>
    <property type="evidence" value="ECO:0007669"/>
    <property type="project" value="UniProtKB-ARBA"/>
</dbReference>
<keyword evidence="4" id="KW-0805">Transcription regulation</keyword>
<comment type="caution">
    <text evidence="11">The sequence shown here is derived from an EMBL/GenBank/DDBJ whole genome shotgun (WGS) entry which is preliminary data.</text>
</comment>
<evidence type="ECO:0000256" key="4">
    <source>
        <dbReference type="ARBA" id="ARBA00023015"/>
    </source>
</evidence>
<dbReference type="GO" id="GO:0005634">
    <property type="term" value="C:nucleus"/>
    <property type="evidence" value="ECO:0007669"/>
    <property type="project" value="UniProtKB-SubCell"/>
</dbReference>
<dbReference type="EMBL" id="VVIM01000005">
    <property type="protein sequence ID" value="KAB0799031.1"/>
    <property type="molecule type" value="Genomic_DNA"/>
</dbReference>
<evidence type="ECO:0000256" key="8">
    <source>
        <dbReference type="PROSITE-ProRule" id="PRU00320"/>
    </source>
</evidence>
<dbReference type="Pfam" id="PF04218">
    <property type="entry name" value="CENP-B_N"/>
    <property type="match status" value="1"/>
</dbReference>
<reference evidence="11 12" key="1">
    <citation type="journal article" date="2018" name="Elife">
        <title>Firefly genomes illuminate parallel origins of bioluminescence in beetles.</title>
        <authorList>
            <person name="Fallon T.R."/>
            <person name="Lower S.E."/>
            <person name="Chang C.H."/>
            <person name="Bessho-Uehara M."/>
            <person name="Martin G.J."/>
            <person name="Bewick A.J."/>
            <person name="Behringer M."/>
            <person name="Debat H.J."/>
            <person name="Wong I."/>
            <person name="Day J.C."/>
            <person name="Suvorov A."/>
            <person name="Silva C.J."/>
            <person name="Stanger-Hall K.F."/>
            <person name="Hall D.W."/>
            <person name="Schmitz R.J."/>
            <person name="Nelson D.R."/>
            <person name="Lewis S.M."/>
            <person name="Shigenobu S."/>
            <person name="Bybee S.M."/>
            <person name="Larracuente A.M."/>
            <person name="Oba Y."/>
            <person name="Weng J.K."/>
        </authorList>
    </citation>
    <scope>NUCLEOTIDE SEQUENCE [LARGE SCALE GENOMIC DNA]</scope>
    <source>
        <strain evidence="11">1611_PpyrPB1</strain>
        <tissue evidence="11">Whole body</tissue>
    </source>
</reference>
<feature type="domain" description="HTH psq-type" evidence="10">
    <location>
        <begin position="4"/>
        <end position="55"/>
    </location>
</feature>
<gene>
    <name evidence="11" type="ORF">PPYR_06911</name>
</gene>
<feature type="region of interest" description="Disordered" evidence="9">
    <location>
        <begin position="191"/>
        <end position="238"/>
    </location>
</feature>
<evidence type="ECO:0000256" key="6">
    <source>
        <dbReference type="ARBA" id="ARBA00023163"/>
    </source>
</evidence>
<dbReference type="OrthoDB" id="6624814at2759"/>
<dbReference type="PANTHER" id="PTHR33215">
    <property type="entry name" value="PROTEIN DISTAL ANTENNA"/>
    <property type="match status" value="1"/>
</dbReference>
<feature type="compositionally biased region" description="Low complexity" evidence="9">
    <location>
        <begin position="268"/>
        <end position="281"/>
    </location>
</feature>
<keyword evidence="3" id="KW-0597">Phosphoprotein</keyword>
<dbReference type="GO" id="GO:0003677">
    <property type="term" value="F:DNA binding"/>
    <property type="evidence" value="ECO:0007669"/>
    <property type="project" value="UniProtKB-UniRule"/>
</dbReference>
<dbReference type="GO" id="GO:0007379">
    <property type="term" value="P:segment specification"/>
    <property type="evidence" value="ECO:0007669"/>
    <property type="project" value="UniProtKB-ARBA"/>
</dbReference>
<name>A0A5N4AP03_PHOPY</name>
<keyword evidence="2" id="KW-0217">Developmental protein</keyword>
<feature type="region of interest" description="Disordered" evidence="9">
    <location>
        <begin position="264"/>
        <end position="283"/>
    </location>
</feature>
<dbReference type="FunFam" id="1.10.10.10:FF:000293">
    <property type="entry name" value="Tigger transposable element-derived protein 5"/>
    <property type="match status" value="1"/>
</dbReference>
<organism evidence="11 12">
    <name type="scientific">Photinus pyralis</name>
    <name type="common">Common eastern firefly</name>
    <name type="synonym">Lampyris pyralis</name>
    <dbReference type="NCBI Taxonomy" id="7054"/>
    <lineage>
        <taxon>Eukaryota</taxon>
        <taxon>Metazoa</taxon>
        <taxon>Ecdysozoa</taxon>
        <taxon>Arthropoda</taxon>
        <taxon>Hexapoda</taxon>
        <taxon>Insecta</taxon>
        <taxon>Pterygota</taxon>
        <taxon>Neoptera</taxon>
        <taxon>Endopterygota</taxon>
        <taxon>Coleoptera</taxon>
        <taxon>Polyphaga</taxon>
        <taxon>Elateriformia</taxon>
        <taxon>Elateroidea</taxon>
        <taxon>Lampyridae</taxon>
        <taxon>Lampyrinae</taxon>
        <taxon>Photinus</taxon>
    </lineage>
</organism>
<evidence type="ECO:0000259" key="10">
    <source>
        <dbReference type="PROSITE" id="PS50960"/>
    </source>
</evidence>
<keyword evidence="12" id="KW-1185">Reference proteome</keyword>
<dbReference type="InterPro" id="IPR051839">
    <property type="entry name" value="RD_transcriptional_regulator"/>
</dbReference>
<dbReference type="InterPro" id="IPR036388">
    <property type="entry name" value="WH-like_DNA-bd_sf"/>
</dbReference>
<evidence type="ECO:0000256" key="2">
    <source>
        <dbReference type="ARBA" id="ARBA00022473"/>
    </source>
</evidence>
<evidence type="ECO:0000256" key="7">
    <source>
        <dbReference type="ARBA" id="ARBA00023242"/>
    </source>
</evidence>
<dbReference type="PANTHER" id="PTHR33215:SF13">
    <property type="entry name" value="PROTEIN DISTAL ANTENNA"/>
    <property type="match status" value="1"/>
</dbReference>
<evidence type="ECO:0000313" key="12">
    <source>
        <dbReference type="Proteomes" id="UP000327044"/>
    </source>
</evidence>
<dbReference type="Gene3D" id="1.10.10.10">
    <property type="entry name" value="Winged helix-like DNA-binding domain superfamily/Winged helix DNA-binding domain"/>
    <property type="match status" value="1"/>
</dbReference>